<dbReference type="InterPro" id="IPR050180">
    <property type="entry name" value="RNR_Ribonuclease"/>
</dbReference>
<dbReference type="GO" id="GO:0016075">
    <property type="term" value="P:rRNA catabolic process"/>
    <property type="evidence" value="ECO:0007669"/>
    <property type="project" value="TreeGrafter"/>
</dbReference>
<dbReference type="Pfam" id="PF17216">
    <property type="entry name" value="Rrp44_CSD1"/>
    <property type="match status" value="1"/>
</dbReference>
<accession>A0A9I9ED83</accession>
<dbReference type="GO" id="GO:0004519">
    <property type="term" value="F:endonuclease activity"/>
    <property type="evidence" value="ECO:0007669"/>
    <property type="project" value="TreeGrafter"/>
</dbReference>
<dbReference type="GO" id="GO:0071031">
    <property type="term" value="P:nuclear mRNA surveillance of mRNA 3'-end processing"/>
    <property type="evidence" value="ECO:0007669"/>
    <property type="project" value="TreeGrafter"/>
</dbReference>
<dbReference type="InterPro" id="IPR033771">
    <property type="entry name" value="Rrp44_CSD1"/>
</dbReference>
<sequence length="201" mass="22915">MRITPLFIGMNSLEPKPKRAIPVAAQWYQNHLGGATRVLLITNERENRRKAIEEGICAETIMLDVYLFLAFLKASWCLPYGVLIMIMLSLLLSIESYVRSLGQTHLLDLLVQSANEDANMEDVEDLRPSKRKVLYSEKLLRGIYHQGKLRVNRYNPFEAYVGGESIGDEIIIYGRTNMNRAFDGDVVAVELLSRHEEKSLT</sequence>
<name>A0A9I9ED83_CUCME</name>
<dbReference type="Gene3D" id="2.40.50.690">
    <property type="match status" value="1"/>
</dbReference>
<dbReference type="AlphaFoldDB" id="A0A9I9ED83"/>
<dbReference type="GO" id="GO:0000175">
    <property type="term" value="F:3'-5'-RNA exonuclease activity"/>
    <property type="evidence" value="ECO:0007669"/>
    <property type="project" value="TreeGrafter"/>
</dbReference>
<protein>
    <recommendedName>
        <fullName evidence="1">CSD1 domain-containing protein</fullName>
    </recommendedName>
</protein>
<dbReference type="PANTHER" id="PTHR23355:SF35">
    <property type="entry name" value="EXOSOME COMPLEX EXONUCLEASE RRP44"/>
    <property type="match status" value="1"/>
</dbReference>
<evidence type="ECO:0000259" key="1">
    <source>
        <dbReference type="Pfam" id="PF17216"/>
    </source>
</evidence>
<reference evidence="2" key="1">
    <citation type="submission" date="2023-03" db="UniProtKB">
        <authorList>
            <consortium name="EnsemblPlants"/>
        </authorList>
    </citation>
    <scope>IDENTIFICATION</scope>
</reference>
<dbReference type="Gramene" id="MELO3C032185.2.1">
    <property type="protein sequence ID" value="MELO3C032185.2.1"/>
    <property type="gene ID" value="MELO3C032185.2"/>
</dbReference>
<dbReference type="SUPFAM" id="SSF50249">
    <property type="entry name" value="Nucleic acid-binding proteins"/>
    <property type="match status" value="1"/>
</dbReference>
<dbReference type="PANTHER" id="PTHR23355">
    <property type="entry name" value="RIBONUCLEASE"/>
    <property type="match status" value="1"/>
</dbReference>
<dbReference type="GO" id="GO:0000177">
    <property type="term" value="C:cytoplasmic exosome (RNase complex)"/>
    <property type="evidence" value="ECO:0007669"/>
    <property type="project" value="TreeGrafter"/>
</dbReference>
<dbReference type="Gene3D" id="3.40.50.1010">
    <property type="entry name" value="5'-nuclease"/>
    <property type="match status" value="1"/>
</dbReference>
<dbReference type="InterPro" id="IPR012340">
    <property type="entry name" value="NA-bd_OB-fold"/>
</dbReference>
<dbReference type="EnsemblPlants" id="MELO3C032185.2.1">
    <property type="protein sequence ID" value="MELO3C032185.2.1"/>
    <property type="gene ID" value="MELO3C032185.2"/>
</dbReference>
<dbReference type="GO" id="GO:0000176">
    <property type="term" value="C:nuclear exosome (RNase complex)"/>
    <property type="evidence" value="ECO:0007669"/>
    <property type="project" value="TreeGrafter"/>
</dbReference>
<feature type="domain" description="CSD1" evidence="1">
    <location>
        <begin position="139"/>
        <end position="198"/>
    </location>
</feature>
<organism evidence="2">
    <name type="scientific">Cucumis melo</name>
    <name type="common">Muskmelon</name>
    <dbReference type="NCBI Taxonomy" id="3656"/>
    <lineage>
        <taxon>Eukaryota</taxon>
        <taxon>Viridiplantae</taxon>
        <taxon>Streptophyta</taxon>
        <taxon>Embryophyta</taxon>
        <taxon>Tracheophyta</taxon>
        <taxon>Spermatophyta</taxon>
        <taxon>Magnoliopsida</taxon>
        <taxon>eudicotyledons</taxon>
        <taxon>Gunneridae</taxon>
        <taxon>Pentapetalae</taxon>
        <taxon>rosids</taxon>
        <taxon>fabids</taxon>
        <taxon>Cucurbitales</taxon>
        <taxon>Cucurbitaceae</taxon>
        <taxon>Benincaseae</taxon>
        <taxon>Cucumis</taxon>
    </lineage>
</organism>
<evidence type="ECO:0000313" key="2">
    <source>
        <dbReference type="EnsemblPlants" id="MELO3C032185.2.1"/>
    </source>
</evidence>
<proteinExistence type="predicted"/>